<dbReference type="PATRIC" id="fig|1246626.3.peg.1494"/>
<dbReference type="HOGENOM" id="CLU_092304_0_0_9"/>
<name>A0A060LV42_9BACI</name>
<dbReference type="PANTHER" id="PTHR37423">
    <property type="entry name" value="SOLUBLE LYTIC MUREIN TRANSGLYCOSYLASE-RELATED"/>
    <property type="match status" value="1"/>
</dbReference>
<organism evidence="2 3">
    <name type="scientific">Shouchella lehensis G1</name>
    <dbReference type="NCBI Taxonomy" id="1246626"/>
    <lineage>
        <taxon>Bacteria</taxon>
        <taxon>Bacillati</taxon>
        <taxon>Bacillota</taxon>
        <taxon>Bacilli</taxon>
        <taxon>Bacillales</taxon>
        <taxon>Bacillaceae</taxon>
        <taxon>Shouchella</taxon>
    </lineage>
</organism>
<dbReference type="Gene3D" id="1.10.530.10">
    <property type="match status" value="1"/>
</dbReference>
<dbReference type="eggNOG" id="COG0741">
    <property type="taxonomic scope" value="Bacteria"/>
</dbReference>
<feature type="domain" description="Transglycosylase SLT" evidence="1">
    <location>
        <begin position="106"/>
        <end position="219"/>
    </location>
</feature>
<evidence type="ECO:0000259" key="1">
    <source>
        <dbReference type="Pfam" id="PF01464"/>
    </source>
</evidence>
<proteinExistence type="predicted"/>
<dbReference type="InterPro" id="IPR008258">
    <property type="entry name" value="Transglycosylase_SLT_dom_1"/>
</dbReference>
<reference evidence="2 3" key="1">
    <citation type="journal article" date="2014" name="Gene">
        <title>A comparative genomic analysis of the alkalitolerant soil bacterium Bacillus lehensis G1.</title>
        <authorList>
            <person name="Noor Y.M."/>
            <person name="Samsulrizal N.H."/>
            <person name="Jema'on N.A."/>
            <person name="Low K.O."/>
            <person name="Ramli A.N."/>
            <person name="Alias N.I."/>
            <person name="Damis S.I."/>
            <person name="Fuzi S.F."/>
            <person name="Isa M.N."/>
            <person name="Murad A.M."/>
            <person name="Raih M.F."/>
            <person name="Bakar F.D."/>
            <person name="Najimudin N."/>
            <person name="Mahadi N.M."/>
            <person name="Illias R.M."/>
        </authorList>
    </citation>
    <scope>NUCLEOTIDE SEQUENCE [LARGE SCALE GENOMIC DNA]</scope>
    <source>
        <strain evidence="2 3">G1</strain>
    </source>
</reference>
<sequence>MKRNQKKLILLSILGLLIGLFLYANRVTNGQMLAHAEKLERDAYLAEYQKIEKATAFFKTDGLDTSFNVEGNGDTWKKAKQVSDALYQDSDGHFEQSWGLYLGLIADQKDVDPFLVYELLKVESGTTFDEKAVGPETKYGHAYGMAQFMTNTAPWIADMAELEYEQEYLFNPYYAIHLSVQYLQFLYDQYEDWDKALTAYHRGMGGLQTYLAENGHAKSDYAVTIQQQARTHDSL</sequence>
<evidence type="ECO:0000313" key="3">
    <source>
        <dbReference type="Proteomes" id="UP000027142"/>
    </source>
</evidence>
<dbReference type="Pfam" id="PF01464">
    <property type="entry name" value="SLT"/>
    <property type="match status" value="1"/>
</dbReference>
<dbReference type="AlphaFoldDB" id="A0A060LV42"/>
<dbReference type="SUPFAM" id="SSF53955">
    <property type="entry name" value="Lysozyme-like"/>
    <property type="match status" value="1"/>
</dbReference>
<dbReference type="InterPro" id="IPR023346">
    <property type="entry name" value="Lysozyme-like_dom_sf"/>
</dbReference>
<protein>
    <recommendedName>
        <fullName evidence="1">Transglycosylase SLT domain-containing protein</fullName>
    </recommendedName>
</protein>
<dbReference type="KEGG" id="ble:BleG1_1504"/>
<dbReference type="EMBL" id="CP003923">
    <property type="protein sequence ID" value="AIC94087.1"/>
    <property type="molecule type" value="Genomic_DNA"/>
</dbReference>
<dbReference type="STRING" id="1246626.BleG1_1504"/>
<dbReference type="RefSeq" id="WP_038478982.1">
    <property type="nucleotide sequence ID" value="NZ_CP003923.1"/>
</dbReference>
<keyword evidence="3" id="KW-1185">Reference proteome</keyword>
<evidence type="ECO:0000313" key="2">
    <source>
        <dbReference type="EMBL" id="AIC94087.1"/>
    </source>
</evidence>
<accession>A0A060LV42</accession>
<gene>
    <name evidence="2" type="ORF">BleG1_1504</name>
</gene>
<dbReference type="Proteomes" id="UP000027142">
    <property type="component" value="Chromosome"/>
</dbReference>
<dbReference type="PANTHER" id="PTHR37423:SF2">
    <property type="entry name" value="MEMBRANE-BOUND LYTIC MUREIN TRANSGLYCOSYLASE C"/>
    <property type="match status" value="1"/>
</dbReference>